<accession>A0A3B1AFW1</accession>
<gene>
    <name evidence="5" type="ORF">MNBD_GAMMA22-2229</name>
</gene>
<feature type="domain" description="FAD dependent oxidoreductase" evidence="4">
    <location>
        <begin position="3"/>
        <end position="345"/>
    </location>
</feature>
<dbReference type="GO" id="GO:0005737">
    <property type="term" value="C:cytoplasm"/>
    <property type="evidence" value="ECO:0007669"/>
    <property type="project" value="TreeGrafter"/>
</dbReference>
<dbReference type="Gene3D" id="3.30.9.10">
    <property type="entry name" value="D-Amino Acid Oxidase, subunit A, domain 2"/>
    <property type="match status" value="1"/>
</dbReference>
<dbReference type="InterPro" id="IPR012727">
    <property type="entry name" value="Gly_oxidase_ThiO"/>
</dbReference>
<dbReference type="EMBL" id="UOFS01000033">
    <property type="protein sequence ID" value="VAW97169.1"/>
    <property type="molecule type" value="Genomic_DNA"/>
</dbReference>
<evidence type="ECO:0000259" key="4">
    <source>
        <dbReference type="Pfam" id="PF01266"/>
    </source>
</evidence>
<evidence type="ECO:0000256" key="2">
    <source>
        <dbReference type="ARBA" id="ARBA00022977"/>
    </source>
</evidence>
<keyword evidence="3 5" id="KW-0560">Oxidoreductase</keyword>
<organism evidence="5">
    <name type="scientific">hydrothermal vent metagenome</name>
    <dbReference type="NCBI Taxonomy" id="652676"/>
    <lineage>
        <taxon>unclassified sequences</taxon>
        <taxon>metagenomes</taxon>
        <taxon>ecological metagenomes</taxon>
    </lineage>
</organism>
<dbReference type="GO" id="GO:0043799">
    <property type="term" value="F:glycine oxidase activity"/>
    <property type="evidence" value="ECO:0007669"/>
    <property type="project" value="UniProtKB-EC"/>
</dbReference>
<comment type="pathway">
    <text evidence="1">Cofactor biosynthesis; thiamine diphosphate biosynthesis.</text>
</comment>
<dbReference type="PANTHER" id="PTHR13847">
    <property type="entry name" value="SARCOSINE DEHYDROGENASE-RELATED"/>
    <property type="match status" value="1"/>
</dbReference>
<dbReference type="GO" id="GO:0009229">
    <property type="term" value="P:thiamine diphosphate biosynthetic process"/>
    <property type="evidence" value="ECO:0007669"/>
    <property type="project" value="UniProtKB-UniPathway"/>
</dbReference>
<dbReference type="GO" id="GO:0009228">
    <property type="term" value="P:thiamine biosynthetic process"/>
    <property type="evidence" value="ECO:0007669"/>
    <property type="project" value="UniProtKB-KW"/>
</dbReference>
<protein>
    <submittedName>
        <fullName evidence="5">Glycine oxidase ThiO</fullName>
        <ecNumber evidence="5">1.4.3.19</ecNumber>
    </submittedName>
</protein>
<dbReference type="InterPro" id="IPR036188">
    <property type="entry name" value="FAD/NAD-bd_sf"/>
</dbReference>
<reference evidence="5" key="1">
    <citation type="submission" date="2018-06" db="EMBL/GenBank/DDBJ databases">
        <authorList>
            <person name="Zhirakovskaya E."/>
        </authorList>
    </citation>
    <scope>NUCLEOTIDE SEQUENCE</scope>
</reference>
<dbReference type="SUPFAM" id="SSF51905">
    <property type="entry name" value="FAD/NAD(P)-binding domain"/>
    <property type="match status" value="1"/>
</dbReference>
<dbReference type="UniPathway" id="UPA00060"/>
<dbReference type="InterPro" id="IPR006076">
    <property type="entry name" value="FAD-dep_OxRdtase"/>
</dbReference>
<dbReference type="SUPFAM" id="SSF54373">
    <property type="entry name" value="FAD-linked reductases, C-terminal domain"/>
    <property type="match status" value="1"/>
</dbReference>
<name>A0A3B1AFW1_9ZZZZ</name>
<dbReference type="Gene3D" id="3.50.50.60">
    <property type="entry name" value="FAD/NAD(P)-binding domain"/>
    <property type="match status" value="1"/>
</dbReference>
<evidence type="ECO:0000256" key="1">
    <source>
        <dbReference type="ARBA" id="ARBA00004948"/>
    </source>
</evidence>
<dbReference type="Pfam" id="PF01266">
    <property type="entry name" value="DAO"/>
    <property type="match status" value="1"/>
</dbReference>
<dbReference type="NCBIfam" id="TIGR02352">
    <property type="entry name" value="thiamin_ThiO"/>
    <property type="match status" value="1"/>
</dbReference>
<dbReference type="EC" id="1.4.3.19" evidence="5"/>
<dbReference type="GO" id="GO:0050660">
    <property type="term" value="F:flavin adenine dinucleotide binding"/>
    <property type="evidence" value="ECO:0007669"/>
    <property type="project" value="InterPro"/>
</dbReference>
<evidence type="ECO:0000256" key="3">
    <source>
        <dbReference type="ARBA" id="ARBA00023002"/>
    </source>
</evidence>
<evidence type="ECO:0000313" key="5">
    <source>
        <dbReference type="EMBL" id="VAW97169.1"/>
    </source>
</evidence>
<sequence length="364" mass="40132">MFDTIIVGAGAIGMITAQLLSQQGLKVCLIDKSQIGSESSWAGGGILSPLYPWHYSDAVNNLALWSQQHYPKFLEELKQNTGIDTQVLPSGLLIRIKNQPKPDIQSWMSKYNPLAKFVSAAESLQIEPASTSVESESLWLSDIAQVRNPRLVKSLHQSMKNNGITVYENCELLSVTSKNARFKAIQTTTGEITANNIIIASGAWSGQLLNNITENKTAVTINPVRGQMMIIKTPVNTLKRIILQDEHYLIPRKDGRILIGSTIEHVGFDKSTTQSAHDKLLQAAVSIVPSLSRYKVEHHWAGLRPGTLNGIPYIAQHPEIEGVYINSGHYRNGIILGLASAQLMVNIMLGQPTILDISDYRCEK</sequence>
<dbReference type="AlphaFoldDB" id="A0A3B1AFW1"/>
<dbReference type="PANTHER" id="PTHR13847:SF289">
    <property type="entry name" value="GLYCINE OXIDASE"/>
    <property type="match status" value="1"/>
</dbReference>
<proteinExistence type="predicted"/>
<keyword evidence="2" id="KW-0784">Thiamine biosynthesis</keyword>